<dbReference type="EMBL" id="MU006565">
    <property type="protein sequence ID" value="KAF2749941.1"/>
    <property type="molecule type" value="Genomic_DNA"/>
</dbReference>
<keyword evidence="4 5" id="KW-0472">Membrane</keyword>
<dbReference type="GO" id="GO:0012505">
    <property type="term" value="C:endomembrane system"/>
    <property type="evidence" value="ECO:0007669"/>
    <property type="project" value="UniProtKB-SubCell"/>
</dbReference>
<evidence type="ECO:0000259" key="6">
    <source>
        <dbReference type="Pfam" id="PF10277"/>
    </source>
</evidence>
<proteinExistence type="predicted"/>
<feature type="transmembrane region" description="Helical" evidence="5">
    <location>
        <begin position="98"/>
        <end position="119"/>
    </location>
</feature>
<feature type="domain" description="CWH43-like N-terminal" evidence="6">
    <location>
        <begin position="6"/>
        <end position="221"/>
    </location>
</feature>
<dbReference type="InterPro" id="IPR050911">
    <property type="entry name" value="DRAM/TMEM150_Autophagy_Mod"/>
</dbReference>
<dbReference type="AlphaFoldDB" id="A0A6A6VL55"/>
<feature type="transmembrane region" description="Helical" evidence="5">
    <location>
        <begin position="202"/>
        <end position="223"/>
    </location>
</feature>
<evidence type="ECO:0000256" key="3">
    <source>
        <dbReference type="ARBA" id="ARBA00022989"/>
    </source>
</evidence>
<evidence type="ECO:0000256" key="5">
    <source>
        <dbReference type="SAM" id="Phobius"/>
    </source>
</evidence>
<keyword evidence="2 5" id="KW-0812">Transmembrane</keyword>
<feature type="transmembrane region" description="Helical" evidence="5">
    <location>
        <begin position="169"/>
        <end position="190"/>
    </location>
</feature>
<feature type="transmembrane region" description="Helical" evidence="5">
    <location>
        <begin position="60"/>
        <end position="78"/>
    </location>
</feature>
<dbReference type="GO" id="GO:0005886">
    <property type="term" value="C:plasma membrane"/>
    <property type="evidence" value="ECO:0007669"/>
    <property type="project" value="TreeGrafter"/>
</dbReference>
<dbReference type="Pfam" id="PF10277">
    <property type="entry name" value="Frag1"/>
    <property type="match status" value="1"/>
</dbReference>
<evidence type="ECO:0000313" key="8">
    <source>
        <dbReference type="Proteomes" id="UP000799440"/>
    </source>
</evidence>
<dbReference type="Proteomes" id="UP000799440">
    <property type="component" value="Unassembled WGS sequence"/>
</dbReference>
<protein>
    <recommendedName>
        <fullName evidence="6">CWH43-like N-terminal domain-containing protein</fullName>
    </recommendedName>
</protein>
<feature type="transmembrane region" description="Helical" evidence="5">
    <location>
        <begin position="7"/>
        <end position="30"/>
    </location>
</feature>
<name>A0A6A6VL55_9PLEO</name>
<feature type="transmembrane region" description="Helical" evidence="5">
    <location>
        <begin position="131"/>
        <end position="149"/>
    </location>
</feature>
<evidence type="ECO:0000256" key="1">
    <source>
        <dbReference type="ARBA" id="ARBA00004127"/>
    </source>
</evidence>
<evidence type="ECO:0000313" key="7">
    <source>
        <dbReference type="EMBL" id="KAF2749941.1"/>
    </source>
</evidence>
<gene>
    <name evidence="7" type="ORF">M011DRAFT_517798</name>
</gene>
<dbReference type="InterPro" id="IPR019402">
    <property type="entry name" value="CWH43_N"/>
</dbReference>
<accession>A0A6A6VL55</accession>
<organism evidence="7 8">
    <name type="scientific">Sporormia fimetaria CBS 119925</name>
    <dbReference type="NCBI Taxonomy" id="1340428"/>
    <lineage>
        <taxon>Eukaryota</taxon>
        <taxon>Fungi</taxon>
        <taxon>Dikarya</taxon>
        <taxon>Ascomycota</taxon>
        <taxon>Pezizomycotina</taxon>
        <taxon>Dothideomycetes</taxon>
        <taxon>Pleosporomycetidae</taxon>
        <taxon>Pleosporales</taxon>
        <taxon>Sporormiaceae</taxon>
        <taxon>Sporormia</taxon>
    </lineage>
</organism>
<comment type="subcellular location">
    <subcellularLocation>
        <location evidence="1">Endomembrane system</location>
        <topology evidence="1">Multi-pass membrane protein</topology>
    </subcellularLocation>
</comment>
<keyword evidence="3 5" id="KW-1133">Transmembrane helix</keyword>
<dbReference type="OrthoDB" id="10032492at2759"/>
<evidence type="ECO:0000256" key="2">
    <source>
        <dbReference type="ARBA" id="ARBA00022692"/>
    </source>
</evidence>
<evidence type="ECO:0000256" key="4">
    <source>
        <dbReference type="ARBA" id="ARBA00023136"/>
    </source>
</evidence>
<sequence>MWYISYWFWPVFASIVWLAMLITMMVHWALNGYTYWPDSMQPNQTIAYISDVGAHELKPLFIAMSAVTVVAFDIAFVLERWLRHTGRLAPNTSVWQKIWSSASSIAAIVGGAGLILLAVFDTARHSRLHRIFLAVFIGGYIVSAIFICWEYQRLGVHYKHTSVLRYSFWIKLAFIVIELALAITFGILGNQDKYNEAAVVEWTIAFIYFFYVLSFFIDFMPAVRTKNHQSRATEMDVQVAENGNANPGRSFFRGGHNGPADGYTNGHSNGYTNGHTNGYANGHTNGYANGYTNGHGTNAHNKPAPGHF</sequence>
<keyword evidence="8" id="KW-1185">Reference proteome</keyword>
<reference evidence="7" key="1">
    <citation type="journal article" date="2020" name="Stud. Mycol.">
        <title>101 Dothideomycetes genomes: a test case for predicting lifestyles and emergence of pathogens.</title>
        <authorList>
            <person name="Haridas S."/>
            <person name="Albert R."/>
            <person name="Binder M."/>
            <person name="Bloem J."/>
            <person name="Labutti K."/>
            <person name="Salamov A."/>
            <person name="Andreopoulos B."/>
            <person name="Baker S."/>
            <person name="Barry K."/>
            <person name="Bills G."/>
            <person name="Bluhm B."/>
            <person name="Cannon C."/>
            <person name="Castanera R."/>
            <person name="Culley D."/>
            <person name="Daum C."/>
            <person name="Ezra D."/>
            <person name="Gonzalez J."/>
            <person name="Henrissat B."/>
            <person name="Kuo A."/>
            <person name="Liang C."/>
            <person name="Lipzen A."/>
            <person name="Lutzoni F."/>
            <person name="Magnuson J."/>
            <person name="Mondo S."/>
            <person name="Nolan M."/>
            <person name="Ohm R."/>
            <person name="Pangilinan J."/>
            <person name="Park H.-J."/>
            <person name="Ramirez L."/>
            <person name="Alfaro M."/>
            <person name="Sun H."/>
            <person name="Tritt A."/>
            <person name="Yoshinaga Y."/>
            <person name="Zwiers L.-H."/>
            <person name="Turgeon B."/>
            <person name="Goodwin S."/>
            <person name="Spatafora J."/>
            <person name="Crous P."/>
            <person name="Grigoriev I."/>
        </authorList>
    </citation>
    <scope>NUCLEOTIDE SEQUENCE</scope>
    <source>
        <strain evidence="7">CBS 119925</strain>
    </source>
</reference>
<dbReference type="PANTHER" id="PTHR21324:SF2">
    <property type="entry name" value="EG:22E5.9 PROTEIN"/>
    <property type="match status" value="1"/>
</dbReference>
<dbReference type="PANTHER" id="PTHR21324">
    <property type="entry name" value="FASTING-INDUCIBLE INTEGRAL MEMBRANE PROTEIN TM6P1-RELATED"/>
    <property type="match status" value="1"/>
</dbReference>